<feature type="chain" id="PRO_5039589006" evidence="1">
    <location>
        <begin position="20"/>
        <end position="179"/>
    </location>
</feature>
<keyword evidence="3" id="KW-1185">Reference proteome</keyword>
<feature type="signal peptide" evidence="1">
    <location>
        <begin position="1"/>
        <end position="19"/>
    </location>
</feature>
<dbReference type="AlphaFoldDB" id="A0A7X3IR11"/>
<protein>
    <submittedName>
        <fullName evidence="2">Uncharacterized protein</fullName>
    </submittedName>
</protein>
<evidence type="ECO:0000256" key="1">
    <source>
        <dbReference type="SAM" id="SignalP"/>
    </source>
</evidence>
<evidence type="ECO:0000313" key="3">
    <source>
        <dbReference type="Proteomes" id="UP000460318"/>
    </source>
</evidence>
<proteinExistence type="predicted"/>
<keyword evidence="1" id="KW-0732">Signal</keyword>
<evidence type="ECO:0000313" key="2">
    <source>
        <dbReference type="EMBL" id="MWV47325.1"/>
    </source>
</evidence>
<name>A0A7X3IR11_9BACL</name>
<organism evidence="2 3">
    <name type="scientific">Paenibacillus dendrobii</name>
    <dbReference type="NCBI Taxonomy" id="2691084"/>
    <lineage>
        <taxon>Bacteria</taxon>
        <taxon>Bacillati</taxon>
        <taxon>Bacillota</taxon>
        <taxon>Bacilli</taxon>
        <taxon>Bacillales</taxon>
        <taxon>Paenibacillaceae</taxon>
        <taxon>Paenibacillus</taxon>
    </lineage>
</organism>
<reference evidence="2 3" key="1">
    <citation type="submission" date="2019-12" db="EMBL/GenBank/DDBJ databases">
        <title>Paenibacillus sp. nov., an endophytic bacterium isolated from the stem of Dendrobium.</title>
        <authorList>
            <person name="Zhao R."/>
        </authorList>
    </citation>
    <scope>NUCLEOTIDE SEQUENCE [LARGE SCALE GENOMIC DNA]</scope>
    <source>
        <strain evidence="2 3">HJL G12</strain>
    </source>
</reference>
<gene>
    <name evidence="2" type="ORF">GRF59_27395</name>
</gene>
<accession>A0A7X3IR11</accession>
<sequence length="179" mass="19596">MFEIFALLLGVLSPLSSMSAVQPDTAQLHSAEPAVRQAVVHFAQKSASRAQVSMSRFDTMNGISLNDTKKDVLAKKGKPLQVTQDRLTGCHEYHYKDAVIGVCEDVVDYVHIAADSGKMQVNGAWVPLKKADLERTFGKPQFVAEDGNVFIRGYHAIKVYTNSDTGALEGVDFFDSTTE</sequence>
<dbReference type="EMBL" id="WUBI01000007">
    <property type="protein sequence ID" value="MWV47325.1"/>
    <property type="molecule type" value="Genomic_DNA"/>
</dbReference>
<dbReference type="RefSeq" id="WP_160500922.1">
    <property type="nucleotide sequence ID" value="NZ_WUBI01000007.1"/>
</dbReference>
<comment type="caution">
    <text evidence="2">The sequence shown here is derived from an EMBL/GenBank/DDBJ whole genome shotgun (WGS) entry which is preliminary data.</text>
</comment>
<dbReference type="Proteomes" id="UP000460318">
    <property type="component" value="Unassembled WGS sequence"/>
</dbReference>